<sequence>MSRPQGLTFEALGQRTLPLSRPKVFSLDPSENEDMMTDACTPPLDLGSDSGEDDYCTEMRSPSSPPSVNSIPHFRKRKDSREHLSTAHHLFDRNQELQLQPPNRVDDRFFAPPSLGKTNGAQGRRPTVTFEVDSIPTAGRRCHFRHDDDDDDDDALDSDRDESECQDDTDYRDKDDKAVPDSLLQAERALRCVSLTPLVDLAQEPNCADNEKIDSLADEPTLACSTDSTASITSALSSSTTANADESSLSTETGPLTTTSTTNENSAPKEIILNHILTEAAPQDMLVALIDRSSELEALAAFHSDFFRLLYASISSSSREAFKTLLFSPRSQICDKEWMQTIASEPFLLGHPCLLEKFKALVGWIGPDGDVDDESDVQLWGEDEYCYRDSSLEQVQIKWLRDLEDFPIETFEEYYPQFFINAREKLQGRRMSHGGDNRDHYVIFRETLQLSRKELACDNAWTRRMNGCLEKHPELLLQLKEIVAYEVGYDD</sequence>
<dbReference type="EMBL" id="BQFW01000011">
    <property type="protein sequence ID" value="GJJ75788.1"/>
    <property type="molecule type" value="Genomic_DNA"/>
</dbReference>
<protein>
    <submittedName>
        <fullName evidence="2">Uncharacterized protein</fullName>
    </submittedName>
</protein>
<accession>A0A9P3LZ43</accession>
<reference evidence="2" key="2">
    <citation type="journal article" date="2022" name="Microbiol. Resour. Announc.">
        <title>Whole-Genome Sequence of Entomortierella parvispora E1425, a Mucoromycotan Fungus Associated with Burkholderiaceae-Related Endosymbiotic Bacteria.</title>
        <authorList>
            <person name="Herlambang A."/>
            <person name="Guo Y."/>
            <person name="Takashima Y."/>
            <person name="Narisawa K."/>
            <person name="Ohta H."/>
            <person name="Nishizawa T."/>
        </authorList>
    </citation>
    <scope>NUCLEOTIDE SEQUENCE</scope>
    <source>
        <strain evidence="2">E1425</strain>
    </source>
</reference>
<reference evidence="2" key="1">
    <citation type="submission" date="2021-11" db="EMBL/GenBank/DDBJ databases">
        <authorList>
            <person name="Herlambang A."/>
            <person name="Guo Y."/>
            <person name="Takashima Y."/>
            <person name="Nishizawa T."/>
        </authorList>
    </citation>
    <scope>NUCLEOTIDE SEQUENCE</scope>
    <source>
        <strain evidence="2">E1425</strain>
    </source>
</reference>
<gene>
    <name evidence="2" type="ORF">EMPS_08146</name>
</gene>
<organism evidence="2 3">
    <name type="scientific">Entomortierella parvispora</name>
    <dbReference type="NCBI Taxonomy" id="205924"/>
    <lineage>
        <taxon>Eukaryota</taxon>
        <taxon>Fungi</taxon>
        <taxon>Fungi incertae sedis</taxon>
        <taxon>Mucoromycota</taxon>
        <taxon>Mortierellomycotina</taxon>
        <taxon>Mortierellomycetes</taxon>
        <taxon>Mortierellales</taxon>
        <taxon>Mortierellaceae</taxon>
        <taxon>Entomortierella</taxon>
    </lineage>
</organism>
<feature type="compositionally biased region" description="Acidic residues" evidence="1">
    <location>
        <begin position="148"/>
        <end position="168"/>
    </location>
</feature>
<evidence type="ECO:0000313" key="3">
    <source>
        <dbReference type="Proteomes" id="UP000827284"/>
    </source>
</evidence>
<keyword evidence="3" id="KW-1185">Reference proteome</keyword>
<feature type="region of interest" description="Disordered" evidence="1">
    <location>
        <begin position="20"/>
        <end position="127"/>
    </location>
</feature>
<feature type="region of interest" description="Disordered" evidence="1">
    <location>
        <begin position="143"/>
        <end position="177"/>
    </location>
</feature>
<feature type="compositionally biased region" description="Basic and acidic residues" evidence="1">
    <location>
        <begin position="79"/>
        <end position="95"/>
    </location>
</feature>
<comment type="caution">
    <text evidence="2">The sequence shown here is derived from an EMBL/GenBank/DDBJ whole genome shotgun (WGS) entry which is preliminary data.</text>
</comment>
<evidence type="ECO:0000313" key="2">
    <source>
        <dbReference type="EMBL" id="GJJ75788.1"/>
    </source>
</evidence>
<dbReference type="OrthoDB" id="5279943at2759"/>
<dbReference type="AlphaFoldDB" id="A0A9P3LZ43"/>
<feature type="region of interest" description="Disordered" evidence="1">
    <location>
        <begin position="237"/>
        <end position="265"/>
    </location>
</feature>
<evidence type="ECO:0000256" key="1">
    <source>
        <dbReference type="SAM" id="MobiDB-lite"/>
    </source>
</evidence>
<dbReference type="Proteomes" id="UP000827284">
    <property type="component" value="Unassembled WGS sequence"/>
</dbReference>
<proteinExistence type="predicted"/>
<name>A0A9P3LZ43_9FUNG</name>